<reference evidence="2" key="1">
    <citation type="submission" date="2020-07" db="EMBL/GenBank/DDBJ databases">
        <title>Vallitalea pronyensis genome.</title>
        <authorList>
            <person name="Postec A."/>
        </authorList>
    </citation>
    <scope>NUCLEOTIDE SEQUENCE</scope>
    <source>
        <strain evidence="2">FatNI3</strain>
    </source>
</reference>
<keyword evidence="3" id="KW-1185">Reference proteome</keyword>
<comment type="similarity">
    <text evidence="1">Belongs to the bactofilin family.</text>
</comment>
<dbReference type="PANTHER" id="PTHR35024:SF4">
    <property type="entry name" value="POLYMER-FORMING CYTOSKELETAL PROTEIN"/>
    <property type="match status" value="1"/>
</dbReference>
<accession>A0A8J8MQ83</accession>
<protein>
    <submittedName>
        <fullName evidence="2">Polymer-forming cytoskeletal protein</fullName>
    </submittedName>
</protein>
<name>A0A8J8MQ83_9FIRM</name>
<dbReference type="Proteomes" id="UP000683246">
    <property type="component" value="Chromosome"/>
</dbReference>
<organism evidence="2 3">
    <name type="scientific">Vallitalea pronyensis</name>
    <dbReference type="NCBI Taxonomy" id="1348613"/>
    <lineage>
        <taxon>Bacteria</taxon>
        <taxon>Bacillati</taxon>
        <taxon>Bacillota</taxon>
        <taxon>Clostridia</taxon>
        <taxon>Lachnospirales</taxon>
        <taxon>Vallitaleaceae</taxon>
        <taxon>Vallitalea</taxon>
    </lineage>
</organism>
<dbReference type="Pfam" id="PF04519">
    <property type="entry name" value="Bactofilin"/>
    <property type="match status" value="1"/>
</dbReference>
<evidence type="ECO:0000256" key="1">
    <source>
        <dbReference type="ARBA" id="ARBA00044755"/>
    </source>
</evidence>
<gene>
    <name evidence="2" type="ORF">HZI73_25410</name>
</gene>
<dbReference type="RefSeq" id="WP_212696133.1">
    <property type="nucleotide sequence ID" value="NZ_CP058649.1"/>
</dbReference>
<dbReference type="InterPro" id="IPR007607">
    <property type="entry name" value="BacA/B"/>
</dbReference>
<evidence type="ECO:0000313" key="3">
    <source>
        <dbReference type="Proteomes" id="UP000683246"/>
    </source>
</evidence>
<evidence type="ECO:0000313" key="2">
    <source>
        <dbReference type="EMBL" id="QUI25428.1"/>
    </source>
</evidence>
<dbReference type="EMBL" id="CP058649">
    <property type="protein sequence ID" value="QUI25428.1"/>
    <property type="molecule type" value="Genomic_DNA"/>
</dbReference>
<dbReference type="AlphaFoldDB" id="A0A8J8MQ83"/>
<proteinExistence type="inferred from homology"/>
<dbReference type="PANTHER" id="PTHR35024">
    <property type="entry name" value="HYPOTHETICAL CYTOSOLIC PROTEIN"/>
    <property type="match status" value="1"/>
</dbReference>
<dbReference type="KEGG" id="vpy:HZI73_25410"/>
<sequence length="132" mass="14386">MKQKKKASYDKPATIIGKETILESATLKSKSSVQVNGKFYGDMEIEASLVVGESGYIEGNVVSDFLLVAGQIQGNLNITGQLHLTKTSRVSGDIHTSSIIIDEGALIDGNCHMKHRQSLPQPENDMLEKKNK</sequence>